<dbReference type="InterPro" id="IPR002305">
    <property type="entry name" value="aa-tRNA-synth_Ic"/>
</dbReference>
<dbReference type="WBParaSite" id="TCLT_0000644201-mRNA-1">
    <property type="protein sequence ID" value="TCLT_0000644201-mRNA-1"/>
    <property type="gene ID" value="TCLT_0000644201"/>
</dbReference>
<comment type="subcellular location">
    <subcellularLocation>
        <location evidence="1">Cytoplasm</location>
    </subcellularLocation>
</comment>
<keyword evidence="14" id="KW-1185">Reference proteome</keyword>
<dbReference type="Gene3D" id="1.10.240.10">
    <property type="entry name" value="Tyrosyl-Transfer RNA Synthetase"/>
    <property type="match status" value="2"/>
</dbReference>
<dbReference type="PRINTS" id="PR01040">
    <property type="entry name" value="TRNASYNTHTYR"/>
</dbReference>
<dbReference type="EMBL" id="UYYF01004415">
    <property type="protein sequence ID" value="VDN03783.1"/>
    <property type="molecule type" value="Genomic_DNA"/>
</dbReference>
<keyword evidence="6 12" id="KW-0547">Nucleotide-binding</keyword>
<dbReference type="InterPro" id="IPR002307">
    <property type="entry name" value="Tyr-tRNA-ligase"/>
</dbReference>
<proteinExistence type="inferred from homology"/>
<organism evidence="15">
    <name type="scientific">Thelazia callipaeda</name>
    <name type="common">Oriental eyeworm</name>
    <name type="synonym">Parasitic nematode</name>
    <dbReference type="NCBI Taxonomy" id="103827"/>
    <lineage>
        <taxon>Eukaryota</taxon>
        <taxon>Metazoa</taxon>
        <taxon>Ecdysozoa</taxon>
        <taxon>Nematoda</taxon>
        <taxon>Chromadorea</taxon>
        <taxon>Rhabditida</taxon>
        <taxon>Spirurina</taxon>
        <taxon>Spiruromorpha</taxon>
        <taxon>Thelazioidea</taxon>
        <taxon>Thelaziidae</taxon>
        <taxon>Thelazia</taxon>
    </lineage>
</organism>
<reference evidence="15" key="1">
    <citation type="submission" date="2017-02" db="UniProtKB">
        <authorList>
            <consortium name="WormBaseParasite"/>
        </authorList>
    </citation>
    <scope>IDENTIFICATION</scope>
</reference>
<dbReference type="FunFam" id="3.40.50.620:FF:000040">
    <property type="entry name" value="Tyrosine--tRNA ligase"/>
    <property type="match status" value="1"/>
</dbReference>
<evidence type="ECO:0000256" key="1">
    <source>
        <dbReference type="ARBA" id="ARBA00004496"/>
    </source>
</evidence>
<evidence type="ECO:0000256" key="6">
    <source>
        <dbReference type="ARBA" id="ARBA00022741"/>
    </source>
</evidence>
<evidence type="ECO:0000256" key="12">
    <source>
        <dbReference type="RuleBase" id="RU361234"/>
    </source>
</evidence>
<evidence type="ECO:0000313" key="14">
    <source>
        <dbReference type="Proteomes" id="UP000276776"/>
    </source>
</evidence>
<evidence type="ECO:0000256" key="7">
    <source>
        <dbReference type="ARBA" id="ARBA00022840"/>
    </source>
</evidence>
<dbReference type="EC" id="6.1.1.1" evidence="3 12"/>
<dbReference type="NCBIfam" id="TIGR00234">
    <property type="entry name" value="tyrS"/>
    <property type="match status" value="1"/>
</dbReference>
<dbReference type="GO" id="GO:0005524">
    <property type="term" value="F:ATP binding"/>
    <property type="evidence" value="ECO:0007669"/>
    <property type="project" value="UniProtKB-KW"/>
</dbReference>
<evidence type="ECO:0000256" key="5">
    <source>
        <dbReference type="ARBA" id="ARBA00022598"/>
    </source>
</evidence>
<dbReference type="PANTHER" id="PTHR46264:SF4">
    <property type="entry name" value="TYROSINE--TRNA LIGASE, CYTOPLASMIC"/>
    <property type="match status" value="1"/>
</dbReference>
<dbReference type="PANTHER" id="PTHR46264">
    <property type="entry name" value="TYROSINE-TRNA LIGASE"/>
    <property type="match status" value="1"/>
</dbReference>
<comment type="catalytic activity">
    <reaction evidence="11 12">
        <text>tRNA(Tyr) + L-tyrosine + ATP = L-tyrosyl-tRNA(Tyr) + AMP + diphosphate + H(+)</text>
        <dbReference type="Rhea" id="RHEA:10220"/>
        <dbReference type="Rhea" id="RHEA-COMP:9706"/>
        <dbReference type="Rhea" id="RHEA-COMP:9707"/>
        <dbReference type="ChEBI" id="CHEBI:15378"/>
        <dbReference type="ChEBI" id="CHEBI:30616"/>
        <dbReference type="ChEBI" id="CHEBI:33019"/>
        <dbReference type="ChEBI" id="CHEBI:58315"/>
        <dbReference type="ChEBI" id="CHEBI:78442"/>
        <dbReference type="ChEBI" id="CHEBI:78536"/>
        <dbReference type="ChEBI" id="CHEBI:456215"/>
        <dbReference type="EC" id="6.1.1.1"/>
    </reaction>
</comment>
<dbReference type="STRING" id="103827.A0A0N5D0U8"/>
<evidence type="ECO:0000256" key="3">
    <source>
        <dbReference type="ARBA" id="ARBA00013160"/>
    </source>
</evidence>
<evidence type="ECO:0000256" key="2">
    <source>
        <dbReference type="ARBA" id="ARBA00005594"/>
    </source>
</evidence>
<dbReference type="NCBIfam" id="NF006330">
    <property type="entry name" value="PRK08560.1"/>
    <property type="match status" value="1"/>
</dbReference>
<dbReference type="Proteomes" id="UP000276776">
    <property type="component" value="Unassembled WGS sequence"/>
</dbReference>
<keyword evidence="5 12" id="KW-0436">Ligase</keyword>
<keyword evidence="4" id="KW-0963">Cytoplasm</keyword>
<keyword evidence="9 12" id="KW-0030">Aminoacyl-tRNA synthetase</keyword>
<reference evidence="13 14" key="2">
    <citation type="submission" date="2018-11" db="EMBL/GenBank/DDBJ databases">
        <authorList>
            <consortium name="Pathogen Informatics"/>
        </authorList>
    </citation>
    <scope>NUCLEOTIDE SEQUENCE [LARGE SCALE GENOMIC DNA]</scope>
</reference>
<dbReference type="OrthoDB" id="197206at2759"/>
<name>A0A0N5D0U8_THECL</name>
<evidence type="ECO:0000256" key="10">
    <source>
        <dbReference type="ARBA" id="ARBA00033323"/>
    </source>
</evidence>
<evidence type="ECO:0000256" key="4">
    <source>
        <dbReference type="ARBA" id="ARBA00022490"/>
    </source>
</evidence>
<accession>A0A0N5D0U8</accession>
<dbReference type="Pfam" id="PF00579">
    <property type="entry name" value="tRNA-synt_1b"/>
    <property type="match status" value="2"/>
</dbReference>
<evidence type="ECO:0000256" key="8">
    <source>
        <dbReference type="ARBA" id="ARBA00022917"/>
    </source>
</evidence>
<dbReference type="SUPFAM" id="SSF52374">
    <property type="entry name" value="Nucleotidylyl transferase"/>
    <property type="match status" value="2"/>
</dbReference>
<dbReference type="InterPro" id="IPR050489">
    <property type="entry name" value="Tyr-tRNA_synthase"/>
</dbReference>
<comment type="similarity">
    <text evidence="2 12">Belongs to the class-I aminoacyl-tRNA synthetase family.</text>
</comment>
<keyword evidence="7 12" id="KW-0067">ATP-binding</keyword>
<dbReference type="GO" id="GO:0005737">
    <property type="term" value="C:cytoplasm"/>
    <property type="evidence" value="ECO:0007669"/>
    <property type="project" value="UniProtKB-SubCell"/>
</dbReference>
<dbReference type="OMA" id="GKRFHLM"/>
<dbReference type="GO" id="GO:0004831">
    <property type="term" value="F:tyrosine-tRNA ligase activity"/>
    <property type="evidence" value="ECO:0007669"/>
    <property type="project" value="UniProtKB-EC"/>
</dbReference>
<protein>
    <recommendedName>
        <fullName evidence="3 12">Tyrosine--tRNA ligase</fullName>
        <ecNumber evidence="3 12">6.1.1.1</ecNumber>
    </recommendedName>
    <alternativeName>
        <fullName evidence="10 12">Tyrosyl-tRNA synthetase</fullName>
    </alternativeName>
</protein>
<evidence type="ECO:0000313" key="13">
    <source>
        <dbReference type="EMBL" id="VDN03783.1"/>
    </source>
</evidence>
<evidence type="ECO:0000313" key="15">
    <source>
        <dbReference type="WBParaSite" id="TCLT_0000644201-mRNA-1"/>
    </source>
</evidence>
<dbReference type="GO" id="GO:0006437">
    <property type="term" value="P:tyrosyl-tRNA aminoacylation"/>
    <property type="evidence" value="ECO:0007669"/>
    <property type="project" value="InterPro"/>
</dbReference>
<dbReference type="InterPro" id="IPR014729">
    <property type="entry name" value="Rossmann-like_a/b/a_fold"/>
</dbReference>
<keyword evidence="8 12" id="KW-0648">Protein biosynthesis</keyword>
<dbReference type="Gene3D" id="3.40.50.620">
    <property type="entry name" value="HUPs"/>
    <property type="match status" value="2"/>
</dbReference>
<sequence>MLDMEKNIDKISEEVICRRNLITRNLQEVLGLEKLMKQLESRKNIHIYWGTATTGRPHVGYFVPMRKIADFLSAGLQVTILFADLHAFLDNLKSSWDVLDNRVIYYERVIKALLTALNVPLDKLHFVRGTSFQLTKEYTSDLLRLCNIVTRRDALRAGAEVVKQVASPLLSGLLYPLLQALDEQYLKVDGQFGGVDQRKIFILAEEQLPKLKLGKRFHLMNPMVPGLQGSKMSSSEENSKIDLLDAADIVRRKIDGAICDHDSNENGILAFYEHVLFPIVSPKTIWVDRKEFENYENLYAAHSIGRISEMGLKETIKDFICELLEVVQKNCMDDEMLLTIEKGYPKHAIDCYSSDSVDHLEGIDIYLNEAENLRLKEIVGDAELVSGEKWLRKRIRNKNTLHIVYIIAPKGRFHLGFIIPFFKIKEIQKLADVSSTVILADVEAFLDNEKCPWNVRTARCDYYVSMLQHVFDILDLKNVKIVRGSEYQLESDYTLDLYQMASKVTRDEASILNCATLGSLLPPLYFTIDQYHLNADIMIMGEDMRPFSTFAEQILKRQGRQPRAQLLLPVLPSMSGDKMSASDPELHLDPLDTFKSIKQKIGRSFCEPGNLKGNIAYKLAKYFIFPHFGQELVIERSDENGGTISVNGVSELEKIILNESLHPADLKAAIVSKINHFCNSIRIHFATQTKLLSSAFPTKKGGKK</sequence>
<evidence type="ECO:0000256" key="9">
    <source>
        <dbReference type="ARBA" id="ARBA00023146"/>
    </source>
</evidence>
<dbReference type="AlphaFoldDB" id="A0A0N5D0U8"/>
<evidence type="ECO:0000256" key="11">
    <source>
        <dbReference type="ARBA" id="ARBA00048248"/>
    </source>
</evidence>
<gene>
    <name evidence="13" type="ORF">TCLT_LOCUS6431</name>
</gene>